<dbReference type="EnsemblMetazoa" id="GPAI010129-RA">
    <property type="protein sequence ID" value="GPAI010129-PA"/>
    <property type="gene ID" value="GPAI010129"/>
</dbReference>
<reference evidence="2" key="1">
    <citation type="submission" date="2014-03" db="EMBL/GenBank/DDBJ databases">
        <authorList>
            <person name="Aksoy S."/>
            <person name="Warren W."/>
            <person name="Wilson R.K."/>
        </authorList>
    </citation>
    <scope>NUCLEOTIDE SEQUENCE [LARGE SCALE GENOMIC DNA]</scope>
    <source>
        <strain evidence="2">IAEA</strain>
    </source>
</reference>
<dbReference type="VEuPathDB" id="VectorBase:GPAI010129"/>
<evidence type="ECO:0000313" key="2">
    <source>
        <dbReference type="Proteomes" id="UP000092445"/>
    </source>
</evidence>
<evidence type="ECO:0000313" key="1">
    <source>
        <dbReference type="EnsemblMetazoa" id="GPAI010129-PA"/>
    </source>
</evidence>
<sequence length="130" mass="14901">MLSTYLPHWIKFQHAHALLIPQVVYGLEVVVGTNAGSFLRLSRIIKCMVRYVYDLRGRENGSEYAKQFLGNTFATLPLRHGLVPFYPAVKCGLPLNLYSEFVFTNSTRNPQVFGDILHEMTLRGPFYSKF</sequence>
<name>A0A1A9ZC23_GLOPL</name>
<organism evidence="1 2">
    <name type="scientific">Glossina pallidipes</name>
    <name type="common">Tsetse fly</name>
    <dbReference type="NCBI Taxonomy" id="7398"/>
    <lineage>
        <taxon>Eukaryota</taxon>
        <taxon>Metazoa</taxon>
        <taxon>Ecdysozoa</taxon>
        <taxon>Arthropoda</taxon>
        <taxon>Hexapoda</taxon>
        <taxon>Insecta</taxon>
        <taxon>Pterygota</taxon>
        <taxon>Neoptera</taxon>
        <taxon>Endopterygota</taxon>
        <taxon>Diptera</taxon>
        <taxon>Brachycera</taxon>
        <taxon>Muscomorpha</taxon>
        <taxon>Hippoboscoidea</taxon>
        <taxon>Glossinidae</taxon>
        <taxon>Glossina</taxon>
    </lineage>
</organism>
<accession>A0A1A9ZC23</accession>
<dbReference type="Proteomes" id="UP000092445">
    <property type="component" value="Unassembled WGS sequence"/>
</dbReference>
<proteinExistence type="predicted"/>
<keyword evidence="2" id="KW-1185">Reference proteome</keyword>
<dbReference type="AlphaFoldDB" id="A0A1A9ZC23"/>
<reference evidence="1" key="2">
    <citation type="submission" date="2020-05" db="UniProtKB">
        <authorList>
            <consortium name="EnsemblMetazoa"/>
        </authorList>
    </citation>
    <scope>IDENTIFICATION</scope>
    <source>
        <strain evidence="1">IAEA</strain>
    </source>
</reference>
<protein>
    <submittedName>
        <fullName evidence="1">Uncharacterized protein</fullName>
    </submittedName>
</protein>